<dbReference type="GO" id="GO:0061343">
    <property type="term" value="P:cell adhesion involved in heart morphogenesis"/>
    <property type="evidence" value="ECO:0007669"/>
    <property type="project" value="TreeGrafter"/>
</dbReference>
<name>A0A3M0KM70_HIRRU</name>
<accession>A0A3M0KM70</accession>
<evidence type="ECO:0000313" key="1">
    <source>
        <dbReference type="EMBL" id="RMC12060.1"/>
    </source>
</evidence>
<dbReference type="EMBL" id="QRBI01000107">
    <property type="protein sequence ID" value="RMC12060.1"/>
    <property type="molecule type" value="Genomic_DNA"/>
</dbReference>
<dbReference type="GO" id="GO:0031012">
    <property type="term" value="C:extracellular matrix"/>
    <property type="evidence" value="ECO:0007669"/>
    <property type="project" value="TreeGrafter"/>
</dbReference>
<dbReference type="AlphaFoldDB" id="A0A3M0KM70"/>
<proteinExistence type="predicted"/>
<dbReference type="PANTHER" id="PTHR33395:SF22">
    <property type="entry name" value="REVERSE TRANSCRIPTASE DOMAIN-CONTAINING PROTEIN"/>
    <property type="match status" value="1"/>
</dbReference>
<keyword evidence="2" id="KW-1185">Reference proteome</keyword>
<organism evidence="1 2">
    <name type="scientific">Hirundo rustica rustica</name>
    <dbReference type="NCBI Taxonomy" id="333673"/>
    <lineage>
        <taxon>Eukaryota</taxon>
        <taxon>Metazoa</taxon>
        <taxon>Chordata</taxon>
        <taxon>Craniata</taxon>
        <taxon>Vertebrata</taxon>
        <taxon>Euteleostomi</taxon>
        <taxon>Archelosauria</taxon>
        <taxon>Archosauria</taxon>
        <taxon>Dinosauria</taxon>
        <taxon>Saurischia</taxon>
        <taxon>Theropoda</taxon>
        <taxon>Coelurosauria</taxon>
        <taxon>Aves</taxon>
        <taxon>Neognathae</taxon>
        <taxon>Neoaves</taxon>
        <taxon>Telluraves</taxon>
        <taxon>Australaves</taxon>
        <taxon>Passeriformes</taxon>
        <taxon>Sylvioidea</taxon>
        <taxon>Hirundinidae</taxon>
        <taxon>Hirundo</taxon>
    </lineage>
</organism>
<gene>
    <name evidence="1" type="ORF">DUI87_11193</name>
</gene>
<sequence length="207" mass="22451">MQSRALCSGSKEMGPAVVSSSLTHSEVIPPQGKGKTNLCSLLDAGGNLETADKKNEEVLNACFASIFSGKTACPQDNHPPGLVDGVREQNGPPVIREVAVRELLRCLDTHKSMGPDGIHPRVMRELADELGKPLSIIYQQSWLTGEVPDDWKLASVTLIHKKGGREDPSNYRPLSLTSVPDNGTVYTECHHTEFTGWPWSQAQPAQG</sequence>
<dbReference type="OrthoDB" id="416454at2759"/>
<evidence type="ECO:0008006" key="3">
    <source>
        <dbReference type="Google" id="ProtNLM"/>
    </source>
</evidence>
<protein>
    <recommendedName>
        <fullName evidence="3">RNA-directed DNA polymerase from mobile element jockey</fullName>
    </recommendedName>
</protein>
<dbReference type="GO" id="GO:0007508">
    <property type="term" value="P:larval heart development"/>
    <property type="evidence" value="ECO:0007669"/>
    <property type="project" value="TreeGrafter"/>
</dbReference>
<comment type="caution">
    <text evidence="1">The sequence shown here is derived from an EMBL/GenBank/DDBJ whole genome shotgun (WGS) entry which is preliminary data.</text>
</comment>
<dbReference type="STRING" id="333673.A0A3M0KM70"/>
<reference evidence="1 2" key="1">
    <citation type="submission" date="2018-07" db="EMBL/GenBank/DDBJ databases">
        <title>A high quality draft genome assembly of the barn swallow (H. rustica rustica).</title>
        <authorList>
            <person name="Formenti G."/>
            <person name="Chiara M."/>
            <person name="Poveda L."/>
            <person name="Francoijs K.-J."/>
            <person name="Bonisoli-Alquati A."/>
            <person name="Canova L."/>
            <person name="Gianfranceschi L."/>
            <person name="Horner D.S."/>
            <person name="Saino N."/>
        </authorList>
    </citation>
    <scope>NUCLEOTIDE SEQUENCE [LARGE SCALE GENOMIC DNA]</scope>
    <source>
        <strain evidence="1">Chelidonia</strain>
        <tissue evidence="1">Blood</tissue>
    </source>
</reference>
<dbReference type="PANTHER" id="PTHR33395">
    <property type="entry name" value="TRANSCRIPTASE, PUTATIVE-RELATED-RELATED"/>
    <property type="match status" value="1"/>
</dbReference>
<dbReference type="Proteomes" id="UP000269221">
    <property type="component" value="Unassembled WGS sequence"/>
</dbReference>
<evidence type="ECO:0000313" key="2">
    <source>
        <dbReference type="Proteomes" id="UP000269221"/>
    </source>
</evidence>